<evidence type="ECO:0000313" key="1">
    <source>
        <dbReference type="EMBL" id="MBI4132716.1"/>
    </source>
</evidence>
<comment type="caution">
    <text evidence="1">The sequence shown here is derived from an EMBL/GenBank/DDBJ whole genome shotgun (WGS) entry which is preliminary data.</text>
</comment>
<evidence type="ECO:0000313" key="2">
    <source>
        <dbReference type="Proteomes" id="UP000756703"/>
    </source>
</evidence>
<reference evidence="1" key="1">
    <citation type="submission" date="2020-07" db="EMBL/GenBank/DDBJ databases">
        <title>Huge and variable diversity of episymbiotic CPR bacteria and DPANN archaea in groundwater ecosystems.</title>
        <authorList>
            <person name="He C.Y."/>
            <person name="Keren R."/>
            <person name="Whittaker M."/>
            <person name="Farag I.F."/>
            <person name="Doudna J."/>
            <person name="Cate J.H.D."/>
            <person name="Banfield J.F."/>
        </authorList>
    </citation>
    <scope>NUCLEOTIDE SEQUENCE</scope>
    <source>
        <strain evidence="1">NC_groundwater_1225_Ag_S-0.1um_56_177</strain>
    </source>
</reference>
<dbReference type="Proteomes" id="UP000756703">
    <property type="component" value="Unassembled WGS sequence"/>
</dbReference>
<dbReference type="AlphaFoldDB" id="A0A933DRV1"/>
<gene>
    <name evidence="1" type="ORF">HY473_01280</name>
</gene>
<dbReference type="InterPro" id="IPR026350">
    <property type="entry name" value="GxxExxY"/>
</dbReference>
<sequence>MPIAKLARKDLLYPDLSYKIIGILFEASNTLGHKYQERYYQRAVAALFRAAGVKFKEQVPVRFSIGSRPAAKGFMDFLIEDKIILEIKKGDRFLKHNVDQIYSYLKITGLQLGILANFISRGLQFKRIVNLYS</sequence>
<organism evidence="1 2">
    <name type="scientific">Candidatus Sungiibacteriota bacterium</name>
    <dbReference type="NCBI Taxonomy" id="2750080"/>
    <lineage>
        <taxon>Bacteria</taxon>
        <taxon>Candidatus Sungiibacteriota</taxon>
    </lineage>
</organism>
<protein>
    <submittedName>
        <fullName evidence="1">GxxExxY protein</fullName>
    </submittedName>
</protein>
<dbReference type="EMBL" id="JACQMI010000010">
    <property type="protein sequence ID" value="MBI4132716.1"/>
    <property type="molecule type" value="Genomic_DNA"/>
</dbReference>
<accession>A0A933DRV1</accession>
<name>A0A933DRV1_9BACT</name>
<dbReference type="Pfam" id="PF13366">
    <property type="entry name" value="PDDEXK_3"/>
    <property type="match status" value="1"/>
</dbReference>
<dbReference type="NCBIfam" id="TIGR04256">
    <property type="entry name" value="GxxExxY"/>
    <property type="match status" value="1"/>
</dbReference>
<proteinExistence type="predicted"/>